<dbReference type="Gene3D" id="3.30.70.270">
    <property type="match status" value="1"/>
</dbReference>
<dbReference type="Proteomes" id="UP000051096">
    <property type="component" value="Unassembled WGS sequence"/>
</dbReference>
<accession>A0A0S8GHM9</accession>
<dbReference type="GO" id="GO:0005886">
    <property type="term" value="C:plasma membrane"/>
    <property type="evidence" value="ECO:0007669"/>
    <property type="project" value="TreeGrafter"/>
</dbReference>
<proteinExistence type="predicted"/>
<dbReference type="CDD" id="cd01949">
    <property type="entry name" value="GGDEF"/>
    <property type="match status" value="1"/>
</dbReference>
<dbReference type="SUPFAM" id="SSF55073">
    <property type="entry name" value="Nucleotide cyclase"/>
    <property type="match status" value="1"/>
</dbReference>
<gene>
    <name evidence="2" type="ORF">AMJ87_05340</name>
</gene>
<evidence type="ECO:0000259" key="1">
    <source>
        <dbReference type="PROSITE" id="PS50887"/>
    </source>
</evidence>
<evidence type="ECO:0000313" key="3">
    <source>
        <dbReference type="Proteomes" id="UP000051096"/>
    </source>
</evidence>
<dbReference type="NCBIfam" id="TIGR00254">
    <property type="entry name" value="GGDEF"/>
    <property type="match status" value="1"/>
</dbReference>
<feature type="domain" description="GGDEF" evidence="1">
    <location>
        <begin position="221"/>
        <end position="353"/>
    </location>
</feature>
<dbReference type="FunFam" id="3.30.70.270:FF:000001">
    <property type="entry name" value="Diguanylate cyclase domain protein"/>
    <property type="match status" value="1"/>
</dbReference>
<dbReference type="GO" id="GO:0052621">
    <property type="term" value="F:diguanylate cyclase activity"/>
    <property type="evidence" value="ECO:0007669"/>
    <property type="project" value="TreeGrafter"/>
</dbReference>
<dbReference type="Gene3D" id="3.30.450.40">
    <property type="match status" value="1"/>
</dbReference>
<sequence length="353" mass="39692">MAQRQNVLDNLQTVTSLKRKIRELSTLSEIVQAINSSLKPEEILETIMAKAADLIKAEGWSVLLLDYETRELVFKAAAGEAGKKLLGMRLKIGQGVAGWSARHGQSLIVPDVSKDPRFYSGIDAKTKFVTKSILCVPMRSKNKIIGVVEVVNKSDGEPFTNDDLDIFENLVAHVTIALENAAIYRKMEEASLIDDLTKLYNLRYCNQYLDKFLAERKSEFGIVSLIFLDIDFFKLVDDNFGHLVGSETLRRVGERLRRTVRKDDVLVRYGGDEYIVILPNTDKQTATAIAERIRKEISREPFFTFDNQKFSISVTLGVATYPEDAKTRDELIGKADKAMYDGKLSGRDKVVVA</sequence>
<dbReference type="InterPro" id="IPR003018">
    <property type="entry name" value="GAF"/>
</dbReference>
<dbReference type="SMART" id="SM00065">
    <property type="entry name" value="GAF"/>
    <property type="match status" value="1"/>
</dbReference>
<dbReference type="PANTHER" id="PTHR45138:SF6">
    <property type="entry name" value="DIGUANYLATE CYCLASE DGCN"/>
    <property type="match status" value="1"/>
</dbReference>
<dbReference type="SMART" id="SM00267">
    <property type="entry name" value="GGDEF"/>
    <property type="match status" value="1"/>
</dbReference>
<protein>
    <recommendedName>
        <fullName evidence="1">GGDEF domain-containing protein</fullName>
    </recommendedName>
</protein>
<dbReference type="InterPro" id="IPR029787">
    <property type="entry name" value="Nucleotide_cyclase"/>
</dbReference>
<dbReference type="InterPro" id="IPR029016">
    <property type="entry name" value="GAF-like_dom_sf"/>
</dbReference>
<dbReference type="EMBL" id="LJUO01000037">
    <property type="protein sequence ID" value="KPK72249.1"/>
    <property type="molecule type" value="Genomic_DNA"/>
</dbReference>
<name>A0A0S8GHM9_UNCW3</name>
<dbReference type="PANTHER" id="PTHR45138">
    <property type="entry name" value="REGULATORY COMPONENTS OF SENSORY TRANSDUCTION SYSTEM"/>
    <property type="match status" value="1"/>
</dbReference>
<evidence type="ECO:0000313" key="2">
    <source>
        <dbReference type="EMBL" id="KPK72249.1"/>
    </source>
</evidence>
<dbReference type="InterPro" id="IPR000160">
    <property type="entry name" value="GGDEF_dom"/>
</dbReference>
<dbReference type="Pfam" id="PF01590">
    <property type="entry name" value="GAF"/>
    <property type="match status" value="1"/>
</dbReference>
<dbReference type="InterPro" id="IPR043128">
    <property type="entry name" value="Rev_trsase/Diguanyl_cyclase"/>
</dbReference>
<dbReference type="PROSITE" id="PS50887">
    <property type="entry name" value="GGDEF"/>
    <property type="match status" value="1"/>
</dbReference>
<comment type="caution">
    <text evidence="2">The sequence shown here is derived from an EMBL/GenBank/DDBJ whole genome shotgun (WGS) entry which is preliminary data.</text>
</comment>
<dbReference type="GO" id="GO:1902201">
    <property type="term" value="P:negative regulation of bacterial-type flagellum-dependent cell motility"/>
    <property type="evidence" value="ECO:0007669"/>
    <property type="project" value="TreeGrafter"/>
</dbReference>
<reference evidence="2 3" key="1">
    <citation type="journal article" date="2015" name="Microbiome">
        <title>Genomic resolution of linkages in carbon, nitrogen, and sulfur cycling among widespread estuary sediment bacteria.</title>
        <authorList>
            <person name="Baker B.J."/>
            <person name="Lazar C.S."/>
            <person name="Teske A.P."/>
            <person name="Dick G.J."/>
        </authorList>
    </citation>
    <scope>NUCLEOTIDE SEQUENCE [LARGE SCALE GENOMIC DNA]</scope>
    <source>
        <strain evidence="2">SM23_60</strain>
    </source>
</reference>
<dbReference type="AlphaFoldDB" id="A0A0S8GHM9"/>
<dbReference type="InterPro" id="IPR050469">
    <property type="entry name" value="Diguanylate_Cyclase"/>
</dbReference>
<dbReference type="PATRIC" id="fig|1703780.3.peg.2458"/>
<dbReference type="GO" id="GO:0043709">
    <property type="term" value="P:cell adhesion involved in single-species biofilm formation"/>
    <property type="evidence" value="ECO:0007669"/>
    <property type="project" value="TreeGrafter"/>
</dbReference>
<organism evidence="2 3">
    <name type="scientific">candidate division WOR_3 bacterium SM23_60</name>
    <dbReference type="NCBI Taxonomy" id="1703780"/>
    <lineage>
        <taxon>Bacteria</taxon>
        <taxon>Bacteria division WOR-3</taxon>
    </lineage>
</organism>
<dbReference type="Pfam" id="PF00990">
    <property type="entry name" value="GGDEF"/>
    <property type="match status" value="1"/>
</dbReference>
<dbReference type="SUPFAM" id="SSF55781">
    <property type="entry name" value="GAF domain-like"/>
    <property type="match status" value="1"/>
</dbReference>